<evidence type="ECO:0000259" key="5">
    <source>
        <dbReference type="Pfam" id="PF07631"/>
    </source>
</evidence>
<protein>
    <recommendedName>
        <fullName evidence="9">Cellulose-binding domain protein</fullName>
    </recommendedName>
</protein>
<evidence type="ECO:0008006" key="9">
    <source>
        <dbReference type="Google" id="ProtNLM"/>
    </source>
</evidence>
<dbReference type="InterPro" id="IPR013036">
    <property type="entry name" value="DUF1587"/>
</dbReference>
<dbReference type="InterPro" id="IPR013043">
    <property type="entry name" value="DUF1595"/>
</dbReference>
<dbReference type="InterPro" id="IPR013039">
    <property type="entry name" value="DUF1588"/>
</dbReference>
<evidence type="ECO:0000313" key="7">
    <source>
        <dbReference type="EMBL" id="PRP94255.1"/>
    </source>
</evidence>
<proteinExistence type="predicted"/>
<evidence type="ECO:0000259" key="3">
    <source>
        <dbReference type="Pfam" id="PF07626"/>
    </source>
</evidence>
<feature type="signal peptide" evidence="2">
    <location>
        <begin position="1"/>
        <end position="24"/>
    </location>
</feature>
<dbReference type="Pfam" id="PF07627">
    <property type="entry name" value="PSCyt3"/>
    <property type="match status" value="1"/>
</dbReference>
<dbReference type="Pfam" id="PF07626">
    <property type="entry name" value="PSD3"/>
    <property type="match status" value="1"/>
</dbReference>
<evidence type="ECO:0000259" key="6">
    <source>
        <dbReference type="Pfam" id="PF07637"/>
    </source>
</evidence>
<reference evidence="7 8" key="1">
    <citation type="submission" date="2018-03" db="EMBL/GenBank/DDBJ databases">
        <title>Draft Genome Sequences of the Obligatory Marine Myxobacteria Enhygromyxa salina SWB007.</title>
        <authorList>
            <person name="Poehlein A."/>
            <person name="Moghaddam J.A."/>
            <person name="Harms H."/>
            <person name="Alanjari M."/>
            <person name="Koenig G.M."/>
            <person name="Daniel R."/>
            <person name="Schaeberle T.F."/>
        </authorList>
    </citation>
    <scope>NUCLEOTIDE SEQUENCE [LARGE SCALE GENOMIC DNA]</scope>
    <source>
        <strain evidence="7 8">SWB007</strain>
    </source>
</reference>
<feature type="chain" id="PRO_5015504885" description="Cellulose-binding domain protein" evidence="2">
    <location>
        <begin position="25"/>
        <end position="565"/>
    </location>
</feature>
<accession>A0A2S9XN19</accession>
<evidence type="ECO:0000256" key="1">
    <source>
        <dbReference type="SAM" id="MobiDB-lite"/>
    </source>
</evidence>
<name>A0A2S9XN19_9BACT</name>
<dbReference type="InterPro" id="IPR013042">
    <property type="entry name" value="DUF1592"/>
</dbReference>
<dbReference type="Pfam" id="PF07631">
    <property type="entry name" value="PSD4"/>
    <property type="match status" value="1"/>
</dbReference>
<feature type="domain" description="DUF1595" evidence="6">
    <location>
        <begin position="151"/>
        <end position="213"/>
    </location>
</feature>
<dbReference type="EMBL" id="PVNL01000142">
    <property type="protein sequence ID" value="PRP94255.1"/>
    <property type="molecule type" value="Genomic_DNA"/>
</dbReference>
<evidence type="ECO:0000259" key="4">
    <source>
        <dbReference type="Pfam" id="PF07627"/>
    </source>
</evidence>
<keyword evidence="2" id="KW-0732">Signal</keyword>
<gene>
    <name evidence="7" type="ORF">ENSA7_77920</name>
</gene>
<feature type="domain" description="DUF1588" evidence="4">
    <location>
        <begin position="371"/>
        <end position="471"/>
    </location>
</feature>
<organism evidence="7 8">
    <name type="scientific">Enhygromyxa salina</name>
    <dbReference type="NCBI Taxonomy" id="215803"/>
    <lineage>
        <taxon>Bacteria</taxon>
        <taxon>Pseudomonadati</taxon>
        <taxon>Myxococcota</taxon>
        <taxon>Polyangia</taxon>
        <taxon>Nannocystales</taxon>
        <taxon>Nannocystaceae</taxon>
        <taxon>Enhygromyxa</taxon>
    </lineage>
</organism>
<evidence type="ECO:0000256" key="2">
    <source>
        <dbReference type="SAM" id="SignalP"/>
    </source>
</evidence>
<dbReference type="AlphaFoldDB" id="A0A2S9XN19"/>
<feature type="domain" description="DUF1587" evidence="3">
    <location>
        <begin position="66"/>
        <end position="131"/>
    </location>
</feature>
<sequence>MNLRKPLALNAVRCLSALSLFVAAPGCKGDDDPMADDDTSAGTEGGGESGDETGGDDYTPPPGGMRRLLDYQYINTIAYMFGPQAGAVAIPPADQSLYGYTAIGNSLISPSLDLVETYEASALQIADAAIANPNTLAGIVPCVKDSPDQACYTTVAQTLGHLAWRRPLTDDEVARIVEIALEAQVWGGGDFNAGLKYELVRILLSPDFIYVVETGEQDPSEPEEYWLTGPEVVTRLSLLLIGRAPSLTLLKSAEAGNYDSVESVETLARAMLNDERAPEAVSEFFAEYLALEEISAKNPASFPLYSDALVDSMVEETELLLRDVIWTQDTDFRDFIEADYTFVDERLAELYGLPAPDNAWDQVMLPAEQARAGFLSHASVLARNSHYDGNSTTRRGLYIQQRFLCYAIPPPPPDVNPNLPDPPANTQMTLRELMETVHLEVDSCAVCHTHMDPLGFTLENYDPLGAWRTHEPNGLPVDPVTEYADFGQIGSAADLAASVAMDPRLGQCIVNNMIRFGRGSLENPTRESAELQELYASFETANYRFQELLIAFVTSELFLQVGEPK</sequence>
<evidence type="ECO:0000313" key="8">
    <source>
        <dbReference type="Proteomes" id="UP000238823"/>
    </source>
</evidence>
<comment type="caution">
    <text evidence="7">The sequence shown here is derived from an EMBL/GenBank/DDBJ whole genome shotgun (WGS) entry which is preliminary data.</text>
</comment>
<dbReference type="Pfam" id="PF07637">
    <property type="entry name" value="PSD5"/>
    <property type="match status" value="1"/>
</dbReference>
<feature type="domain" description="DUF1592" evidence="5">
    <location>
        <begin position="228"/>
        <end position="353"/>
    </location>
</feature>
<dbReference type="Proteomes" id="UP000238823">
    <property type="component" value="Unassembled WGS sequence"/>
</dbReference>
<feature type="region of interest" description="Disordered" evidence="1">
    <location>
        <begin position="29"/>
        <end position="62"/>
    </location>
</feature>